<evidence type="ECO:0000256" key="1">
    <source>
        <dbReference type="SAM" id="MobiDB-lite"/>
    </source>
</evidence>
<dbReference type="EMBL" id="AMZH03000409">
    <property type="protein sequence ID" value="RRT83918.1"/>
    <property type="molecule type" value="Genomic_DNA"/>
</dbReference>
<gene>
    <name evidence="2" type="ORF">B296_00014325</name>
</gene>
<feature type="region of interest" description="Disordered" evidence="1">
    <location>
        <begin position="1"/>
        <end position="26"/>
    </location>
</feature>
<protein>
    <submittedName>
        <fullName evidence="2">Uncharacterized protein</fullName>
    </submittedName>
</protein>
<comment type="caution">
    <text evidence="2">The sequence shown here is derived from an EMBL/GenBank/DDBJ whole genome shotgun (WGS) entry which is preliminary data.</text>
</comment>
<reference evidence="2 3" key="1">
    <citation type="journal article" date="2014" name="Agronomy (Basel)">
        <title>A Draft Genome Sequence for Ensete ventricosum, the Drought-Tolerant Tree Against Hunger.</title>
        <authorList>
            <person name="Harrison J."/>
            <person name="Moore K.A."/>
            <person name="Paszkiewicz K."/>
            <person name="Jones T."/>
            <person name="Grant M."/>
            <person name="Ambacheew D."/>
            <person name="Muzemil S."/>
            <person name="Studholme D.J."/>
        </authorList>
    </citation>
    <scope>NUCLEOTIDE SEQUENCE [LARGE SCALE GENOMIC DNA]</scope>
</reference>
<dbReference type="AlphaFoldDB" id="A0A427B626"/>
<sequence>MPCPRAGGRRGALSPARGRGDASSRVGRQGVALFICGETLVSMVPPGSGRPVYQFPIEVIRAARTERYSSKQKTLIDIQIHRIKNTDPPSVESHRSFWW</sequence>
<name>A0A427B626_ENSVE</name>
<proteinExistence type="predicted"/>
<evidence type="ECO:0000313" key="2">
    <source>
        <dbReference type="EMBL" id="RRT83918.1"/>
    </source>
</evidence>
<dbReference type="Proteomes" id="UP000287651">
    <property type="component" value="Unassembled WGS sequence"/>
</dbReference>
<accession>A0A427B626</accession>
<organism evidence="2 3">
    <name type="scientific">Ensete ventricosum</name>
    <name type="common">Abyssinian banana</name>
    <name type="synonym">Musa ensete</name>
    <dbReference type="NCBI Taxonomy" id="4639"/>
    <lineage>
        <taxon>Eukaryota</taxon>
        <taxon>Viridiplantae</taxon>
        <taxon>Streptophyta</taxon>
        <taxon>Embryophyta</taxon>
        <taxon>Tracheophyta</taxon>
        <taxon>Spermatophyta</taxon>
        <taxon>Magnoliopsida</taxon>
        <taxon>Liliopsida</taxon>
        <taxon>Zingiberales</taxon>
        <taxon>Musaceae</taxon>
        <taxon>Ensete</taxon>
    </lineage>
</organism>
<evidence type="ECO:0000313" key="3">
    <source>
        <dbReference type="Proteomes" id="UP000287651"/>
    </source>
</evidence>